<dbReference type="GO" id="GO:0051539">
    <property type="term" value="F:4 iron, 4 sulfur cluster binding"/>
    <property type="evidence" value="ECO:0007669"/>
    <property type="project" value="InterPro"/>
</dbReference>
<dbReference type="OMA" id="AGNTCDK"/>
<gene>
    <name evidence="1" type="ORF">CHC_T00003557001</name>
</gene>
<dbReference type="OrthoDB" id="4062651at2759"/>
<dbReference type="SMART" id="SM00525">
    <property type="entry name" value="FES"/>
    <property type="match status" value="5"/>
</dbReference>
<proteinExistence type="predicted"/>
<name>R7QC86_CHOCR</name>
<keyword evidence="2" id="KW-1185">Reference proteome</keyword>
<dbReference type="GeneID" id="17322606"/>
<sequence>MLCLRNKCTFKNGLSKTKCHSSTQRECASCRQTRNCAKGLTCWKNKCVNYNNSHSRTRCFHSTRGECAWCSHHSQCKSGMFCGNNKCVFSKDPRSARRCFPGNKKECATCIHGTQCANGMQCWRNKCINFRDSHSLRRCFSSVGRECSTCRDNQNCANGMHCLNKKCVSSKDPRSARRCFPVNYGECSTCRDSKQCANGLQCRKNKCVRKTTSSIAKCFPTKKTRECGQCKHTAECAGRLQCLRNKCLYPGTRSTRKCGKQECWKCNRTTDCSSGLHCYHNKCVHKHIRSIRKCFPLSDCSKCTQSFECKSKRCLNRVCAANITSFRKCFPRKECAACTKSSQCSAGSSCYRGRCVNLRRPYAVDICFPKRECAICAVNHQCATKRCINKRCVYPNIHSHDKCHRVKQCGFCVRHTQCGRLGRCINKKCVVGTHRYSIYKCFPKKECDACHHNIQCKTGLCYKKKCISRTLASKRKCFPGQRCEFCNATADCASGFACQLTALNGKKLPRCVQLMNERDSCRLPCAVCKSGLVCGANKRCVKRLSPRCGGCIRNQDCQAGLKCQGQRHPSQRGKCVQEIGLNTRCDVKCSVCKRGLQCRHGKICKKRQSAKCGKCSKDDDCRTGLRCRGASKTKPGKCKEIQTVGKSCRGECDVCRQGLTCRDNKICKPPRATHCGLCKVHDDCKHGLRCQAAKRQGERSKCVQLLRKGAKCGKGCRACNKGLECRQGVCKPLRSEKCGKCISHDDCKRGLTCKFVGKERFGKCHAVVSFKGACHADCSVCQRGLECHRGKVCLKPLKQNCQPCWKHQECVSGLCKPGPHGKPGQCLARRTLGQNCSDKCSICIHNLVCKNGVKCERPKSERCGPCKSDTECGKNLTCASTGTHKKAGQCVETVRMWGTCGKKCTRCENHLTCKHGICLAPIFSHPKP</sequence>
<reference evidence="2" key="1">
    <citation type="journal article" date="2013" name="Proc. Natl. Acad. Sci. U.S.A.">
        <title>Genome structure and metabolic features in the red seaweed Chondrus crispus shed light on evolution of the Archaeplastida.</title>
        <authorList>
            <person name="Collen J."/>
            <person name="Porcel B."/>
            <person name="Carre W."/>
            <person name="Ball S.G."/>
            <person name="Chaparro C."/>
            <person name="Tonon T."/>
            <person name="Barbeyron T."/>
            <person name="Michel G."/>
            <person name="Noel B."/>
            <person name="Valentin K."/>
            <person name="Elias M."/>
            <person name="Artiguenave F."/>
            <person name="Arun A."/>
            <person name="Aury J.M."/>
            <person name="Barbosa-Neto J.F."/>
            <person name="Bothwell J.H."/>
            <person name="Bouget F.Y."/>
            <person name="Brillet L."/>
            <person name="Cabello-Hurtado F."/>
            <person name="Capella-Gutierrez S."/>
            <person name="Charrier B."/>
            <person name="Cladiere L."/>
            <person name="Cock J.M."/>
            <person name="Coelho S.M."/>
            <person name="Colleoni C."/>
            <person name="Czjzek M."/>
            <person name="Da Silva C."/>
            <person name="Delage L."/>
            <person name="Denoeud F."/>
            <person name="Deschamps P."/>
            <person name="Dittami S.M."/>
            <person name="Gabaldon T."/>
            <person name="Gachon C.M."/>
            <person name="Groisillier A."/>
            <person name="Herve C."/>
            <person name="Jabbari K."/>
            <person name="Katinka M."/>
            <person name="Kloareg B."/>
            <person name="Kowalczyk N."/>
            <person name="Labadie K."/>
            <person name="Leblanc C."/>
            <person name="Lopez P.J."/>
            <person name="McLachlan D.H."/>
            <person name="Meslet-Cladiere L."/>
            <person name="Moustafa A."/>
            <person name="Nehr Z."/>
            <person name="Nyvall Collen P."/>
            <person name="Panaud O."/>
            <person name="Partensky F."/>
            <person name="Poulain J."/>
            <person name="Rensing S.A."/>
            <person name="Rousvoal S."/>
            <person name="Samson G."/>
            <person name="Symeonidi A."/>
            <person name="Weissenbach J."/>
            <person name="Zambounis A."/>
            <person name="Wincker P."/>
            <person name="Boyen C."/>
        </authorList>
    </citation>
    <scope>NUCLEOTIDE SEQUENCE [LARGE SCALE GENOMIC DNA]</scope>
    <source>
        <strain evidence="2">cv. Stackhouse</strain>
    </source>
</reference>
<dbReference type="KEGG" id="ccp:CHC_T00003557001"/>
<dbReference type="Gramene" id="CDF35070">
    <property type="protein sequence ID" value="CDF35070"/>
    <property type="gene ID" value="CHC_T00003557001"/>
</dbReference>
<evidence type="ECO:0000313" key="2">
    <source>
        <dbReference type="Proteomes" id="UP000012073"/>
    </source>
</evidence>
<dbReference type="AlphaFoldDB" id="R7QC86"/>
<dbReference type="Proteomes" id="UP000012073">
    <property type="component" value="Unassembled WGS sequence"/>
</dbReference>
<organism evidence="1 2">
    <name type="scientific">Chondrus crispus</name>
    <name type="common">Carrageen Irish moss</name>
    <name type="synonym">Polymorpha crispa</name>
    <dbReference type="NCBI Taxonomy" id="2769"/>
    <lineage>
        <taxon>Eukaryota</taxon>
        <taxon>Rhodophyta</taxon>
        <taxon>Florideophyceae</taxon>
        <taxon>Rhodymeniophycidae</taxon>
        <taxon>Gigartinales</taxon>
        <taxon>Gigartinaceae</taxon>
        <taxon>Chondrus</taxon>
    </lineage>
</organism>
<protein>
    <submittedName>
        <fullName evidence="1">Uncharacterized protein</fullName>
    </submittedName>
</protein>
<evidence type="ECO:0000313" key="1">
    <source>
        <dbReference type="EMBL" id="CDF35070.1"/>
    </source>
</evidence>
<accession>R7QC86</accession>
<dbReference type="InterPro" id="IPR003651">
    <property type="entry name" value="Endonuclease3_FeS-loop_motif"/>
</dbReference>
<dbReference type="RefSeq" id="XP_005714889.1">
    <property type="nucleotide sequence ID" value="XM_005714832.1"/>
</dbReference>
<dbReference type="EMBL" id="HG001717">
    <property type="protein sequence ID" value="CDF35070.1"/>
    <property type="molecule type" value="Genomic_DNA"/>
</dbReference>